<dbReference type="Pfam" id="PF07690">
    <property type="entry name" value="MFS_1"/>
    <property type="match status" value="1"/>
</dbReference>
<feature type="domain" description="Major facilitator superfamily (MFS) profile" evidence="7">
    <location>
        <begin position="17"/>
        <end position="474"/>
    </location>
</feature>
<feature type="transmembrane region" description="Helical" evidence="6">
    <location>
        <begin position="54"/>
        <end position="72"/>
    </location>
</feature>
<dbReference type="InterPro" id="IPR036259">
    <property type="entry name" value="MFS_trans_sf"/>
</dbReference>
<accession>A0ABP8PPJ5</accession>
<evidence type="ECO:0000313" key="9">
    <source>
        <dbReference type="Proteomes" id="UP001501183"/>
    </source>
</evidence>
<dbReference type="Gene3D" id="1.20.1250.20">
    <property type="entry name" value="MFS general substrate transporter like domains"/>
    <property type="match status" value="1"/>
</dbReference>
<feature type="transmembrane region" description="Helical" evidence="6">
    <location>
        <begin position="270"/>
        <end position="295"/>
    </location>
</feature>
<organism evidence="8 9">
    <name type="scientific">Rhodococcus olei</name>
    <dbReference type="NCBI Taxonomy" id="2161675"/>
    <lineage>
        <taxon>Bacteria</taxon>
        <taxon>Bacillati</taxon>
        <taxon>Actinomycetota</taxon>
        <taxon>Actinomycetes</taxon>
        <taxon>Mycobacteriales</taxon>
        <taxon>Nocardiaceae</taxon>
        <taxon>Rhodococcus</taxon>
    </lineage>
</organism>
<feature type="transmembrane region" description="Helical" evidence="6">
    <location>
        <begin position="403"/>
        <end position="427"/>
    </location>
</feature>
<name>A0ABP8PPJ5_9NOCA</name>
<reference evidence="9" key="1">
    <citation type="journal article" date="2019" name="Int. J. Syst. Evol. Microbiol.">
        <title>The Global Catalogue of Microorganisms (GCM) 10K type strain sequencing project: providing services to taxonomists for standard genome sequencing and annotation.</title>
        <authorList>
            <consortium name="The Broad Institute Genomics Platform"/>
            <consortium name="The Broad Institute Genome Sequencing Center for Infectious Disease"/>
            <person name="Wu L."/>
            <person name="Ma J."/>
        </authorList>
    </citation>
    <scope>NUCLEOTIDE SEQUENCE [LARGE SCALE GENOMIC DNA]</scope>
    <source>
        <strain evidence="9">JCM 32206</strain>
    </source>
</reference>
<dbReference type="InterPro" id="IPR020846">
    <property type="entry name" value="MFS_dom"/>
</dbReference>
<keyword evidence="4 6" id="KW-1133">Transmembrane helix</keyword>
<gene>
    <name evidence="8" type="ORF">GCM10023094_53200</name>
</gene>
<feature type="transmembrane region" description="Helical" evidence="6">
    <location>
        <begin position="170"/>
        <end position="190"/>
    </location>
</feature>
<feature type="transmembrane region" description="Helical" evidence="6">
    <location>
        <begin position="344"/>
        <end position="364"/>
    </location>
</feature>
<evidence type="ECO:0000256" key="5">
    <source>
        <dbReference type="ARBA" id="ARBA00023136"/>
    </source>
</evidence>
<feature type="transmembrane region" description="Helical" evidence="6">
    <location>
        <begin position="17"/>
        <end position="42"/>
    </location>
</feature>
<dbReference type="EMBL" id="BAABFB010000075">
    <property type="protein sequence ID" value="GAA4490251.1"/>
    <property type="molecule type" value="Genomic_DNA"/>
</dbReference>
<evidence type="ECO:0000256" key="3">
    <source>
        <dbReference type="ARBA" id="ARBA00022692"/>
    </source>
</evidence>
<dbReference type="InterPro" id="IPR011701">
    <property type="entry name" value="MFS"/>
</dbReference>
<evidence type="ECO:0000259" key="7">
    <source>
        <dbReference type="PROSITE" id="PS50850"/>
    </source>
</evidence>
<feature type="transmembrane region" description="Helical" evidence="6">
    <location>
        <begin position="370"/>
        <end position="391"/>
    </location>
</feature>
<evidence type="ECO:0000256" key="4">
    <source>
        <dbReference type="ARBA" id="ARBA00022989"/>
    </source>
</evidence>
<keyword evidence="5 6" id="KW-0472">Membrane</keyword>
<evidence type="ECO:0000256" key="2">
    <source>
        <dbReference type="ARBA" id="ARBA00022448"/>
    </source>
</evidence>
<dbReference type="Gene3D" id="1.20.1720.10">
    <property type="entry name" value="Multidrug resistance protein D"/>
    <property type="match status" value="1"/>
</dbReference>
<dbReference type="PROSITE" id="PS50850">
    <property type="entry name" value="MFS"/>
    <property type="match status" value="1"/>
</dbReference>
<feature type="transmembrane region" description="Helical" evidence="6">
    <location>
        <begin position="84"/>
        <end position="107"/>
    </location>
</feature>
<dbReference type="SUPFAM" id="SSF103473">
    <property type="entry name" value="MFS general substrate transporter"/>
    <property type="match status" value="1"/>
</dbReference>
<feature type="transmembrane region" description="Helical" evidence="6">
    <location>
        <begin position="315"/>
        <end position="337"/>
    </location>
</feature>
<dbReference type="PANTHER" id="PTHR42718:SF9">
    <property type="entry name" value="MAJOR FACILITATOR SUPERFAMILY MULTIDRUG TRANSPORTER MFSC"/>
    <property type="match status" value="1"/>
</dbReference>
<feature type="transmembrane region" description="Helical" evidence="6">
    <location>
        <begin position="202"/>
        <end position="221"/>
    </location>
</feature>
<comment type="subcellular location">
    <subcellularLocation>
        <location evidence="1">Cell membrane</location>
        <topology evidence="1">Multi-pass membrane protein</topology>
    </subcellularLocation>
</comment>
<dbReference type="PANTHER" id="PTHR42718">
    <property type="entry name" value="MAJOR FACILITATOR SUPERFAMILY MULTIDRUG TRANSPORTER MFSC"/>
    <property type="match status" value="1"/>
</dbReference>
<feature type="transmembrane region" description="Helical" evidence="6">
    <location>
        <begin position="141"/>
        <end position="164"/>
    </location>
</feature>
<evidence type="ECO:0000313" key="8">
    <source>
        <dbReference type="EMBL" id="GAA4490251.1"/>
    </source>
</evidence>
<dbReference type="RefSeq" id="WP_345352885.1">
    <property type="nucleotide sequence ID" value="NZ_BAABFB010000075.1"/>
</dbReference>
<keyword evidence="9" id="KW-1185">Reference proteome</keyword>
<evidence type="ECO:0000256" key="6">
    <source>
        <dbReference type="SAM" id="Phobius"/>
    </source>
</evidence>
<feature type="transmembrane region" description="Helical" evidence="6">
    <location>
        <begin position="227"/>
        <end position="249"/>
    </location>
</feature>
<comment type="caution">
    <text evidence="8">The sequence shown here is derived from an EMBL/GenBank/DDBJ whole genome shotgun (WGS) entry which is preliminary data.</text>
</comment>
<proteinExistence type="predicted"/>
<evidence type="ECO:0000256" key="1">
    <source>
        <dbReference type="ARBA" id="ARBA00004651"/>
    </source>
</evidence>
<feature type="transmembrane region" description="Helical" evidence="6">
    <location>
        <begin position="447"/>
        <end position="468"/>
    </location>
</feature>
<dbReference type="Proteomes" id="UP001501183">
    <property type="component" value="Unassembled WGS sequence"/>
</dbReference>
<keyword evidence="3 6" id="KW-0812">Transmembrane</keyword>
<protein>
    <submittedName>
        <fullName evidence="8">MFS transporter</fullName>
    </submittedName>
</protein>
<feature type="transmembrane region" description="Helical" evidence="6">
    <location>
        <begin position="113"/>
        <end position="129"/>
    </location>
</feature>
<sequence length="498" mass="51967">MALDLNPDHGPVPKSRLFAVLAVIILFSEIATFEILMVYPALPHMASAYRTLDIAWVVSIVTLTGATLMPLIGKASDKWGKKRIILCLGAVFIVGSIVCALSTSFSWLLAGRAMQGVLVGIVSLSYSLVRDIMPREFVPIALGMVATGIGMSAVAGPFIAGWLIDGFGFAGIFWFMAIYLGVLIPVYWLVIPESSVRTDRPVDYLGTALLGPGVAVLLLATTKGSGWGWGSIHTLSVFAIGVLMLACFVSWQRVAPHPLIDLRILFGRRFGLTILAVACVSYMMNAHSMLMPTLLQTPGNLPGISYGAGLSATQYALWTCPLGITAMAAGPLGGWLAKRFGARHVLLSAAVLFVGVMALGAQLFTLQWQVGLLSMIAGFAVGFLHSSNANLVQDSLPAASSGVGTSIAGVTMQLVSAVAVTLTGVVMSRHVAAVNPKTHAVLYADSALTNGFMVAGLVGLVGVVIAALMRHGRTPATGGLLEPADDSAAIAGATVAAH</sequence>
<keyword evidence="2" id="KW-0813">Transport</keyword>